<evidence type="ECO:0000313" key="1">
    <source>
        <dbReference type="EMBL" id="KAJ1128166.1"/>
    </source>
</evidence>
<gene>
    <name evidence="1" type="ORF">NDU88_006545</name>
</gene>
<accession>A0AAV7PIM9</accession>
<proteinExistence type="predicted"/>
<dbReference type="AlphaFoldDB" id="A0AAV7PIM9"/>
<name>A0AAV7PIM9_PLEWA</name>
<evidence type="ECO:0000313" key="2">
    <source>
        <dbReference type="Proteomes" id="UP001066276"/>
    </source>
</evidence>
<dbReference type="EMBL" id="JANPWB010000011">
    <property type="protein sequence ID" value="KAJ1128166.1"/>
    <property type="molecule type" value="Genomic_DNA"/>
</dbReference>
<organism evidence="1 2">
    <name type="scientific">Pleurodeles waltl</name>
    <name type="common">Iberian ribbed newt</name>
    <dbReference type="NCBI Taxonomy" id="8319"/>
    <lineage>
        <taxon>Eukaryota</taxon>
        <taxon>Metazoa</taxon>
        <taxon>Chordata</taxon>
        <taxon>Craniata</taxon>
        <taxon>Vertebrata</taxon>
        <taxon>Euteleostomi</taxon>
        <taxon>Amphibia</taxon>
        <taxon>Batrachia</taxon>
        <taxon>Caudata</taxon>
        <taxon>Salamandroidea</taxon>
        <taxon>Salamandridae</taxon>
        <taxon>Pleurodelinae</taxon>
        <taxon>Pleurodeles</taxon>
    </lineage>
</organism>
<comment type="caution">
    <text evidence="1">The sequence shown here is derived from an EMBL/GenBank/DDBJ whole genome shotgun (WGS) entry which is preliminary data.</text>
</comment>
<protein>
    <submittedName>
        <fullName evidence="1">Uncharacterized protein</fullName>
    </submittedName>
</protein>
<reference evidence="1" key="1">
    <citation type="journal article" date="2022" name="bioRxiv">
        <title>Sequencing and chromosome-scale assembly of the giantPleurodeles waltlgenome.</title>
        <authorList>
            <person name="Brown T."/>
            <person name="Elewa A."/>
            <person name="Iarovenko S."/>
            <person name="Subramanian E."/>
            <person name="Araus A.J."/>
            <person name="Petzold A."/>
            <person name="Susuki M."/>
            <person name="Suzuki K.-i.T."/>
            <person name="Hayashi T."/>
            <person name="Toyoda A."/>
            <person name="Oliveira C."/>
            <person name="Osipova E."/>
            <person name="Leigh N.D."/>
            <person name="Simon A."/>
            <person name="Yun M.H."/>
        </authorList>
    </citation>
    <scope>NUCLEOTIDE SEQUENCE</scope>
    <source>
        <strain evidence="1">20211129_DDA</strain>
        <tissue evidence="1">Liver</tissue>
    </source>
</reference>
<dbReference type="Proteomes" id="UP001066276">
    <property type="component" value="Chromosome 7"/>
</dbReference>
<keyword evidence="2" id="KW-1185">Reference proteome</keyword>
<sequence>MCAARAVTSALNAAHHFSRPPPRPLAISSPLTPLSAPPVAHVRGSDRGRRAITKTSCFHAAPDTLRAVWLVLWPVALIAADTAARADQLVLGIVRAAEVLTRGHPSLFGVPFHVVSTRNIEHSEEGNGRLGVDLRHRRKLNVVALIAADTAAGADQLCLGIALAAEVLTRSHPSLFRVPFRVISARNIEHSEEGNGRPGCRSGRAWARSSLFLLGAAEDLPISNDGDRQEAAEEQEAVVGIMATTASSPSLGTF</sequence>